<name>A0A1X7UFS9_AMPQE</name>
<feature type="transmembrane region" description="Helical" evidence="1">
    <location>
        <begin position="20"/>
        <end position="37"/>
    </location>
</feature>
<accession>A0A1X7UFS9</accession>
<keyword evidence="1" id="KW-1133">Transmembrane helix</keyword>
<protein>
    <submittedName>
        <fullName evidence="2">Uncharacterized protein</fullName>
    </submittedName>
</protein>
<evidence type="ECO:0000313" key="2">
    <source>
        <dbReference type="EnsemblMetazoa" id="Aqu2.1.26505_001"/>
    </source>
</evidence>
<dbReference type="InParanoid" id="A0A1X7UFS9"/>
<keyword evidence="1" id="KW-0472">Membrane</keyword>
<proteinExistence type="predicted"/>
<evidence type="ECO:0000256" key="1">
    <source>
        <dbReference type="SAM" id="Phobius"/>
    </source>
</evidence>
<sequence length="52" mass="5488">SSIISSVTSSFSQLKCLAKVSVISSLLFFGNVSLCPFKARAKLRSLTFSGSS</sequence>
<organism evidence="2">
    <name type="scientific">Amphimedon queenslandica</name>
    <name type="common">Sponge</name>
    <dbReference type="NCBI Taxonomy" id="400682"/>
    <lineage>
        <taxon>Eukaryota</taxon>
        <taxon>Metazoa</taxon>
        <taxon>Porifera</taxon>
        <taxon>Demospongiae</taxon>
        <taxon>Heteroscleromorpha</taxon>
        <taxon>Haplosclerida</taxon>
        <taxon>Niphatidae</taxon>
        <taxon>Amphimedon</taxon>
    </lineage>
</organism>
<reference evidence="2" key="1">
    <citation type="submission" date="2017-05" db="UniProtKB">
        <authorList>
            <consortium name="EnsemblMetazoa"/>
        </authorList>
    </citation>
    <scope>IDENTIFICATION</scope>
</reference>
<keyword evidence="1" id="KW-0812">Transmembrane</keyword>
<dbReference type="AlphaFoldDB" id="A0A1X7UFS9"/>
<dbReference type="EnsemblMetazoa" id="Aqu2.1.26505_001">
    <property type="protein sequence ID" value="Aqu2.1.26505_001"/>
    <property type="gene ID" value="Aqu2.1.26505"/>
</dbReference>